<evidence type="ECO:0000313" key="3">
    <source>
        <dbReference type="Proteomes" id="UP001260872"/>
    </source>
</evidence>
<sequence length="282" mass="29726">MTSQIPDPSAEPVVPDLAAVLLSPAEAAGAASQEKPILVVGPSLGTSATALWSLAAEHLGSDFTVIGWDLPGHGSSPAAQAPFRVEDLAHAVVGLVERVREELELPREVPQFAAGVSLGGAVTLQLGLTAESPFQGLAALCTAAHIGEPTMWQERAELVERAGTPTMVEGSAKRWFAPGFLERHPQRATSLLHVLQQADRHSYGYACRALGNYDIRDRLQEISLPVLAVAGAHDAVCPPSDLEQVAEGVADGKLVTLDDVAHQAPIEAPAETARILKEFFHG</sequence>
<dbReference type="Pfam" id="PF12146">
    <property type="entry name" value="Hydrolase_4"/>
    <property type="match status" value="1"/>
</dbReference>
<gene>
    <name evidence="2" type="ORF">RH857_00470</name>
</gene>
<comment type="caution">
    <text evidence="2">The sequence shown here is derived from an EMBL/GenBank/DDBJ whole genome shotgun (WGS) entry which is preliminary data.</text>
</comment>
<dbReference type="Proteomes" id="UP001260872">
    <property type="component" value="Unassembled WGS sequence"/>
</dbReference>
<dbReference type="InterPro" id="IPR029058">
    <property type="entry name" value="AB_hydrolase_fold"/>
</dbReference>
<keyword evidence="2" id="KW-0378">Hydrolase</keyword>
<accession>A0ABU1FQS1</accession>
<dbReference type="Gene3D" id="3.40.50.1820">
    <property type="entry name" value="alpha/beta hydrolase"/>
    <property type="match status" value="1"/>
</dbReference>
<dbReference type="SUPFAM" id="SSF53474">
    <property type="entry name" value="alpha/beta-Hydrolases"/>
    <property type="match status" value="1"/>
</dbReference>
<dbReference type="PANTHER" id="PTHR43798">
    <property type="entry name" value="MONOACYLGLYCEROL LIPASE"/>
    <property type="match status" value="1"/>
</dbReference>
<evidence type="ECO:0000313" key="2">
    <source>
        <dbReference type="EMBL" id="MDR5710617.1"/>
    </source>
</evidence>
<dbReference type="InterPro" id="IPR000073">
    <property type="entry name" value="AB_hydrolase_1"/>
</dbReference>
<evidence type="ECO:0000259" key="1">
    <source>
        <dbReference type="Pfam" id="PF12146"/>
    </source>
</evidence>
<protein>
    <submittedName>
        <fullName evidence="2">Alpha/beta fold hydrolase</fullName>
    </submittedName>
</protein>
<dbReference type="GO" id="GO:0016787">
    <property type="term" value="F:hydrolase activity"/>
    <property type="evidence" value="ECO:0007669"/>
    <property type="project" value="UniProtKB-KW"/>
</dbReference>
<dbReference type="RefSeq" id="WP_310536008.1">
    <property type="nucleotide sequence ID" value="NZ_BAAAOC010000008.1"/>
</dbReference>
<feature type="domain" description="Serine aminopeptidase S33" evidence="1">
    <location>
        <begin position="39"/>
        <end position="267"/>
    </location>
</feature>
<dbReference type="EMBL" id="JAVKGT010000001">
    <property type="protein sequence ID" value="MDR5710617.1"/>
    <property type="molecule type" value="Genomic_DNA"/>
</dbReference>
<keyword evidence="3" id="KW-1185">Reference proteome</keyword>
<reference evidence="3" key="1">
    <citation type="submission" date="2023-07" db="EMBL/GenBank/DDBJ databases">
        <title>Description of three actinobacteria isolated from air of manufacturing shop in a pharmaceutical factory.</title>
        <authorList>
            <person name="Zhang D.-F."/>
        </authorList>
    </citation>
    <scope>NUCLEOTIDE SEQUENCE [LARGE SCALE GENOMIC DNA]</scope>
    <source>
        <strain evidence="3">CCTCC AB 207010</strain>
    </source>
</reference>
<dbReference type="PRINTS" id="PR00111">
    <property type="entry name" value="ABHYDROLASE"/>
</dbReference>
<dbReference type="InterPro" id="IPR022742">
    <property type="entry name" value="Hydrolase_4"/>
</dbReference>
<organism evidence="2 3">
    <name type="scientific">Nesterenkonia flava</name>
    <dbReference type="NCBI Taxonomy" id="469799"/>
    <lineage>
        <taxon>Bacteria</taxon>
        <taxon>Bacillati</taxon>
        <taxon>Actinomycetota</taxon>
        <taxon>Actinomycetes</taxon>
        <taxon>Micrococcales</taxon>
        <taxon>Micrococcaceae</taxon>
        <taxon>Nesterenkonia</taxon>
    </lineage>
</organism>
<dbReference type="InterPro" id="IPR050266">
    <property type="entry name" value="AB_hydrolase_sf"/>
</dbReference>
<proteinExistence type="predicted"/>
<name>A0ABU1FQS1_9MICC</name>